<dbReference type="Proteomes" id="UP000224877">
    <property type="component" value="Segment"/>
</dbReference>
<reference evidence="1 2" key="1">
    <citation type="submission" date="2016-07" db="EMBL/GenBank/DDBJ databases">
        <title>Characterization of three bacteriophages infecting bacteria isolated from shrimp culture pond water.</title>
        <authorList>
            <person name="Khoa H.V."/>
        </authorList>
    </citation>
    <scope>NUCLEOTIDE SEQUENCE [LARGE SCALE GENOMIC DNA]</scope>
</reference>
<dbReference type="EMBL" id="LC168164">
    <property type="protein sequence ID" value="BAV39192.1"/>
    <property type="molecule type" value="Genomic_DNA"/>
</dbReference>
<evidence type="ECO:0000313" key="1">
    <source>
        <dbReference type="EMBL" id="BAV39192.1"/>
    </source>
</evidence>
<organism evidence="1 2">
    <name type="scientific">Tenacibaculum phage pT24</name>
    <dbReference type="NCBI Taxonomy" id="1880590"/>
    <lineage>
        <taxon>Viruses</taxon>
        <taxon>Duplodnaviria</taxon>
        <taxon>Heunggongvirae</taxon>
        <taxon>Uroviricota</taxon>
        <taxon>Caudoviricetes</taxon>
        <taxon>Kungbxnavirus</taxon>
        <taxon>Kungbxnavirus pT24</taxon>
    </lineage>
</organism>
<gene>
    <name evidence="1" type="ORF">BPT24_069</name>
</gene>
<sequence length="89" mass="10252">MKNQIQNPDNKILLVVGNENTLGYIFPQKPNIFNVLSASVLRGSTMCENVGFYDIDIHKINYRLANEKDFDTYRTSTTGFFNNDEYLHA</sequence>
<accession>A0A1B4XWK9</accession>
<name>A0A1B4XWK9_9CAUD</name>
<keyword evidence="2" id="KW-1185">Reference proteome</keyword>
<evidence type="ECO:0000313" key="2">
    <source>
        <dbReference type="Proteomes" id="UP000224877"/>
    </source>
</evidence>
<proteinExistence type="predicted"/>
<protein>
    <submittedName>
        <fullName evidence="1">Uncharacterized protein</fullName>
    </submittedName>
</protein>